<sequence length="369" mass="41471">MNATEIKQTLEQIRDADETGTSTEFARESITQFLTALGYEDENIHWEVALPSEKSDSGRYRPDAIIAKSSDTRPWLAIDSYNFVNQDPPTYGKLDGYGQRSETFEYLTDIMTTNASLSVVISDEIIAYSVNSKNMDGFISDHTQIKHLDDLDEFIGDIIDKLSPPDSLPTEQTDWDIFGPSKIESDYFEMSLESYESGLEATISGVGSKDKEDKQSTNNKGDLLENLTKHIIGSTSGVIVRESNRYTKRGEYDLILERNGEEAHPVFDEFDRFIPVECKNVPDDSVGTDDVNHFIRKVRCSGCKAGILVTTGTVSGDRGKYALSSIRDSFENQGITIAVIRNSELQELKTGRTFPELLDDWIFDLRFPK</sequence>
<dbReference type="Proteomes" id="UP000199320">
    <property type="component" value="Unassembled WGS sequence"/>
</dbReference>
<proteinExistence type="predicted"/>
<gene>
    <name evidence="2" type="ORF">SAMN04488694_10842</name>
</gene>
<dbReference type="RefSeq" id="WP_092932517.1">
    <property type="nucleotide sequence ID" value="NZ_FOIC01000008.1"/>
</dbReference>
<dbReference type="InterPro" id="IPR011335">
    <property type="entry name" value="Restrct_endonuc-II-like"/>
</dbReference>
<dbReference type="InterPro" id="IPR007560">
    <property type="entry name" value="Restrct_endonuc_IV_Mrr"/>
</dbReference>
<accession>A0A1I0F912</accession>
<dbReference type="AlphaFoldDB" id="A0A1I0F912"/>
<dbReference type="EMBL" id="FOIC01000008">
    <property type="protein sequence ID" value="SET54397.1"/>
    <property type="molecule type" value="Genomic_DNA"/>
</dbReference>
<dbReference type="GO" id="GO:0004519">
    <property type="term" value="F:endonuclease activity"/>
    <property type="evidence" value="ECO:0007669"/>
    <property type="project" value="UniProtKB-KW"/>
</dbReference>
<protein>
    <submittedName>
        <fullName evidence="2">Restriction endonuclease</fullName>
    </submittedName>
</protein>
<dbReference type="SUPFAM" id="SSF52980">
    <property type="entry name" value="Restriction endonuclease-like"/>
    <property type="match status" value="1"/>
</dbReference>
<organism evidence="2 3">
    <name type="scientific">Natrinema hispanicum</name>
    <dbReference type="NCBI Taxonomy" id="392421"/>
    <lineage>
        <taxon>Archaea</taxon>
        <taxon>Methanobacteriati</taxon>
        <taxon>Methanobacteriota</taxon>
        <taxon>Stenosarchaea group</taxon>
        <taxon>Halobacteria</taxon>
        <taxon>Halobacteriales</taxon>
        <taxon>Natrialbaceae</taxon>
        <taxon>Natrinema</taxon>
    </lineage>
</organism>
<dbReference type="Pfam" id="PF04471">
    <property type="entry name" value="Mrr_cat"/>
    <property type="match status" value="1"/>
</dbReference>
<dbReference type="GO" id="GO:0003677">
    <property type="term" value="F:DNA binding"/>
    <property type="evidence" value="ECO:0007669"/>
    <property type="project" value="InterPro"/>
</dbReference>
<name>A0A1I0F912_9EURY</name>
<dbReference type="OrthoDB" id="194412at2157"/>
<reference evidence="3" key="1">
    <citation type="submission" date="2016-10" db="EMBL/GenBank/DDBJ databases">
        <authorList>
            <person name="Varghese N."/>
            <person name="Submissions S."/>
        </authorList>
    </citation>
    <scope>NUCLEOTIDE SEQUENCE [LARGE SCALE GENOMIC DNA]</scope>
    <source>
        <strain evidence="3">CDM_6</strain>
    </source>
</reference>
<evidence type="ECO:0000313" key="2">
    <source>
        <dbReference type="EMBL" id="SET54397.1"/>
    </source>
</evidence>
<keyword evidence="3" id="KW-1185">Reference proteome</keyword>
<keyword evidence="2" id="KW-0378">Hydrolase</keyword>
<feature type="domain" description="Restriction endonuclease type IV Mrr" evidence="1">
    <location>
        <begin position="242"/>
        <end position="322"/>
    </location>
</feature>
<evidence type="ECO:0000313" key="3">
    <source>
        <dbReference type="Proteomes" id="UP000199320"/>
    </source>
</evidence>
<keyword evidence="2" id="KW-0255">Endonuclease</keyword>
<dbReference type="GO" id="GO:0009307">
    <property type="term" value="P:DNA restriction-modification system"/>
    <property type="evidence" value="ECO:0007669"/>
    <property type="project" value="InterPro"/>
</dbReference>
<keyword evidence="2" id="KW-0540">Nuclease</keyword>
<evidence type="ECO:0000259" key="1">
    <source>
        <dbReference type="Pfam" id="PF04471"/>
    </source>
</evidence>